<evidence type="ECO:0000256" key="3">
    <source>
        <dbReference type="ARBA" id="ARBA00022679"/>
    </source>
</evidence>
<dbReference type="InterPro" id="IPR029063">
    <property type="entry name" value="SAM-dependent_MTases_sf"/>
</dbReference>
<dbReference type="EC" id="2.1.1.72" evidence="1"/>
<dbReference type="Proteomes" id="UP000179243">
    <property type="component" value="Unassembled WGS sequence"/>
</dbReference>
<proteinExistence type="predicted"/>
<dbReference type="PRINTS" id="PR00507">
    <property type="entry name" value="N12N6MTFRASE"/>
</dbReference>
<organism evidence="10 11">
    <name type="scientific">Candidatus Raymondbacteria bacterium RIFOXYD12_FULL_49_13</name>
    <dbReference type="NCBI Taxonomy" id="1817890"/>
    <lineage>
        <taxon>Bacteria</taxon>
        <taxon>Raymondiibacteriota</taxon>
    </lineage>
</organism>
<dbReference type="PROSITE" id="PS00092">
    <property type="entry name" value="N6_MTASE"/>
    <property type="match status" value="1"/>
</dbReference>
<accession>A0A1F7F892</accession>
<dbReference type="Pfam" id="PF12950">
    <property type="entry name" value="TaqI_C"/>
    <property type="match status" value="1"/>
</dbReference>
<keyword evidence="3" id="KW-0808">Transferase</keyword>
<dbReference type="Pfam" id="PF07669">
    <property type="entry name" value="Eco57I"/>
    <property type="match status" value="1"/>
</dbReference>
<keyword evidence="4" id="KW-0949">S-adenosyl-L-methionine</keyword>
<evidence type="ECO:0000256" key="1">
    <source>
        <dbReference type="ARBA" id="ARBA00011900"/>
    </source>
</evidence>
<keyword evidence="2" id="KW-0489">Methyltransferase</keyword>
<dbReference type="GO" id="GO:0003677">
    <property type="term" value="F:DNA binding"/>
    <property type="evidence" value="ECO:0007669"/>
    <property type="project" value="UniProtKB-KW"/>
</dbReference>
<feature type="domain" description="Type II methyltransferase M.TaqI-like" evidence="8">
    <location>
        <begin position="123"/>
        <end position="309"/>
    </location>
</feature>
<evidence type="ECO:0000313" key="10">
    <source>
        <dbReference type="EMBL" id="OGK02726.1"/>
    </source>
</evidence>
<keyword evidence="6" id="KW-0238">DNA-binding</keyword>
<dbReference type="GO" id="GO:0009307">
    <property type="term" value="P:DNA restriction-modification system"/>
    <property type="evidence" value="ECO:0007669"/>
    <property type="project" value="UniProtKB-KW"/>
</dbReference>
<gene>
    <name evidence="10" type="ORF">A2519_09700</name>
</gene>
<dbReference type="InterPro" id="IPR025931">
    <property type="entry name" value="TaqI_C"/>
</dbReference>
<dbReference type="GO" id="GO:0009007">
    <property type="term" value="F:site-specific DNA-methyltransferase (adenine-specific) activity"/>
    <property type="evidence" value="ECO:0007669"/>
    <property type="project" value="UniProtKB-EC"/>
</dbReference>
<evidence type="ECO:0000256" key="4">
    <source>
        <dbReference type="ARBA" id="ARBA00022691"/>
    </source>
</evidence>
<dbReference type="InterPro" id="IPR011639">
    <property type="entry name" value="MethylTrfase_TaqI-like_dom"/>
</dbReference>
<dbReference type="InterPro" id="IPR002052">
    <property type="entry name" value="DNA_methylase_N6_adenine_CS"/>
</dbReference>
<dbReference type="SUPFAM" id="SSF53335">
    <property type="entry name" value="S-adenosyl-L-methionine-dependent methyltransferases"/>
    <property type="match status" value="1"/>
</dbReference>
<protein>
    <recommendedName>
        <fullName evidence="1">site-specific DNA-methyltransferase (adenine-specific)</fullName>
        <ecNumber evidence="1">2.1.1.72</ecNumber>
    </recommendedName>
</protein>
<keyword evidence="5" id="KW-0680">Restriction system</keyword>
<dbReference type="PANTHER" id="PTHR33841">
    <property type="entry name" value="DNA METHYLTRANSFERASE YEEA-RELATED"/>
    <property type="match status" value="1"/>
</dbReference>
<dbReference type="Gene3D" id="3.40.50.150">
    <property type="entry name" value="Vaccinia Virus protein VP39"/>
    <property type="match status" value="1"/>
</dbReference>
<dbReference type="GO" id="GO:0032259">
    <property type="term" value="P:methylation"/>
    <property type="evidence" value="ECO:0007669"/>
    <property type="project" value="UniProtKB-KW"/>
</dbReference>
<dbReference type="PANTHER" id="PTHR33841:SF1">
    <property type="entry name" value="DNA METHYLTRANSFERASE A"/>
    <property type="match status" value="1"/>
</dbReference>
<evidence type="ECO:0000313" key="11">
    <source>
        <dbReference type="Proteomes" id="UP000179243"/>
    </source>
</evidence>
<dbReference type="AlphaFoldDB" id="A0A1F7F892"/>
<comment type="caution">
    <text evidence="10">The sequence shown here is derived from an EMBL/GenBank/DDBJ whole genome shotgun (WGS) entry which is preliminary data.</text>
</comment>
<dbReference type="InterPro" id="IPR050953">
    <property type="entry name" value="N4_N6_ade-DNA_methylase"/>
</dbReference>
<feature type="domain" description="TaqI-like C-terminal specificity" evidence="9">
    <location>
        <begin position="429"/>
        <end position="587"/>
    </location>
</feature>
<evidence type="ECO:0000256" key="2">
    <source>
        <dbReference type="ARBA" id="ARBA00022603"/>
    </source>
</evidence>
<evidence type="ECO:0000256" key="5">
    <source>
        <dbReference type="ARBA" id="ARBA00022747"/>
    </source>
</evidence>
<evidence type="ECO:0000256" key="6">
    <source>
        <dbReference type="ARBA" id="ARBA00023125"/>
    </source>
</evidence>
<evidence type="ECO:0000259" key="8">
    <source>
        <dbReference type="Pfam" id="PF07669"/>
    </source>
</evidence>
<comment type="catalytic activity">
    <reaction evidence="7">
        <text>a 2'-deoxyadenosine in DNA + S-adenosyl-L-methionine = an N(6)-methyl-2'-deoxyadenosine in DNA + S-adenosyl-L-homocysteine + H(+)</text>
        <dbReference type="Rhea" id="RHEA:15197"/>
        <dbReference type="Rhea" id="RHEA-COMP:12418"/>
        <dbReference type="Rhea" id="RHEA-COMP:12419"/>
        <dbReference type="ChEBI" id="CHEBI:15378"/>
        <dbReference type="ChEBI" id="CHEBI:57856"/>
        <dbReference type="ChEBI" id="CHEBI:59789"/>
        <dbReference type="ChEBI" id="CHEBI:90615"/>
        <dbReference type="ChEBI" id="CHEBI:90616"/>
        <dbReference type="EC" id="2.1.1.72"/>
    </reaction>
</comment>
<name>A0A1F7F892_UNCRA</name>
<dbReference type="EMBL" id="MFYX01000103">
    <property type="protein sequence ID" value="OGK02726.1"/>
    <property type="molecule type" value="Genomic_DNA"/>
</dbReference>
<sequence length="660" mass="75195">MGSAYEQFLGKVIRLTAGHNAKVEEKPEVRKAGGVYYTPQYIVEYIVKNTVGKLVEGKTPDEVEKIKIVDPACGSGSFLLGAYQFLLDWHILYYSGASKKAKAGCITPEGGLTTALKKKILLNNIYGVDLDAQAVEVTKLSLLLKCMEGETQASIQNQLSMFHERVLPTLEANIKCGNSLVGTDFDNSLFKLDDEAESKIRPFDWKVAFPEVFKQNGFDAVIGNPPYVRQELLGNSKEYFQKVYKVYNGTADLYSYFIERGMTLLNPGGIFGIIVANKWMRANYGEPLRKWLIEKDIIEIVDFGDLPVFENATTYPCILIADKNCKHKTPNLNVTAVKTLDFNDLGDYVKANRLLIKQDSLNDSGWNLVPQTEQNLLKKLQKVGIPLGEYVKKKIYYGIKTGLNEAFVIDSATKDKLIKEDKKSSEVIKPFLFGRDIKRYESPKSSKYIIYLQKGFTKNITANFKEAFNGIKHRYPAIMKYLIQFEQGAKARYDQGDYWWEIRSCDYYTEFEQPKIAYAEIGTQGQFIIDRNKAFFDTTAYILASDSSFLLGLLNSRLTTFFFKSISSTIRGGFLRWKFQYVQNIPVIQYKKDEKSHLEICSHVDSLIDLKNKLTSAKLPAEQEQLKNRIISTDRKIDKLVYELYGLTEDEIKIVEESSK</sequence>
<reference evidence="10 11" key="1">
    <citation type="journal article" date="2016" name="Nat. Commun.">
        <title>Thousands of microbial genomes shed light on interconnected biogeochemical processes in an aquifer system.</title>
        <authorList>
            <person name="Anantharaman K."/>
            <person name="Brown C.T."/>
            <person name="Hug L.A."/>
            <person name="Sharon I."/>
            <person name="Castelle C.J."/>
            <person name="Probst A.J."/>
            <person name="Thomas B.C."/>
            <person name="Singh A."/>
            <person name="Wilkins M.J."/>
            <person name="Karaoz U."/>
            <person name="Brodie E.L."/>
            <person name="Williams K.H."/>
            <person name="Hubbard S.S."/>
            <person name="Banfield J.F."/>
        </authorList>
    </citation>
    <scope>NUCLEOTIDE SEQUENCE [LARGE SCALE GENOMIC DNA]</scope>
</reference>
<evidence type="ECO:0000259" key="9">
    <source>
        <dbReference type="Pfam" id="PF12950"/>
    </source>
</evidence>
<evidence type="ECO:0000256" key="7">
    <source>
        <dbReference type="ARBA" id="ARBA00047942"/>
    </source>
</evidence>